<organism evidence="1 2">
    <name type="scientific">Pseudohalocynthiibacter aestuariivivens</name>
    <dbReference type="NCBI Taxonomy" id="1591409"/>
    <lineage>
        <taxon>Bacteria</taxon>
        <taxon>Pseudomonadati</taxon>
        <taxon>Pseudomonadota</taxon>
        <taxon>Alphaproteobacteria</taxon>
        <taxon>Rhodobacterales</taxon>
        <taxon>Paracoccaceae</taxon>
        <taxon>Pseudohalocynthiibacter</taxon>
    </lineage>
</organism>
<dbReference type="Proteomes" id="UP001589683">
    <property type="component" value="Unassembled WGS sequence"/>
</dbReference>
<gene>
    <name evidence="1" type="ORF">ACFFUT_02655</name>
</gene>
<protein>
    <submittedName>
        <fullName evidence="1">DnaA ATPase domain-containing protein</fullName>
    </submittedName>
</protein>
<dbReference type="EMBL" id="JBHMEA010000007">
    <property type="protein sequence ID" value="MFB9230686.1"/>
    <property type="molecule type" value="Genomic_DNA"/>
</dbReference>
<accession>A0ABV5JCS7</accession>
<dbReference type="Gene3D" id="1.10.8.60">
    <property type="match status" value="1"/>
</dbReference>
<dbReference type="SUPFAM" id="SSF52540">
    <property type="entry name" value="P-loop containing nucleoside triphosphate hydrolases"/>
    <property type="match status" value="1"/>
</dbReference>
<dbReference type="PANTHER" id="PTHR30050">
    <property type="entry name" value="CHROMOSOMAL REPLICATION INITIATOR PROTEIN DNAA"/>
    <property type="match status" value="1"/>
</dbReference>
<reference evidence="1 2" key="1">
    <citation type="submission" date="2024-09" db="EMBL/GenBank/DDBJ databases">
        <authorList>
            <person name="Sun Q."/>
            <person name="Mori K."/>
        </authorList>
    </citation>
    <scope>NUCLEOTIDE SEQUENCE [LARGE SCALE GENOMIC DNA]</scope>
    <source>
        <strain evidence="1 2">CECT 8726</strain>
    </source>
</reference>
<dbReference type="PANTHER" id="PTHR30050:SF5">
    <property type="entry name" value="DNAA REGULATORY INACTIVATOR HDA"/>
    <property type="match status" value="1"/>
</dbReference>
<comment type="caution">
    <text evidence="1">The sequence shown here is derived from an EMBL/GenBank/DDBJ whole genome shotgun (WGS) entry which is preliminary data.</text>
</comment>
<proteinExistence type="predicted"/>
<sequence length="227" mass="24718">MPVQLTFDLPAKSAQEREDFFVSAANTVAVETLENWRNWPGQKMALIGAEGSGKTHLSHVWAKEAGAHILRARELGDIDISTSANNHVAVEDVCQIAGNSDAEQILFHLHNLVLANGHSLLLTAQTAPAKWTLSLPDLESRMQGTPVVTLEEPDDALLCAVMIKLFSDRQIDVPPNLLPYLLRRMDRSFSTAKEIVDTLDKAALSRGCAVSRALAASVLDNDTRNSA</sequence>
<dbReference type="InterPro" id="IPR027417">
    <property type="entry name" value="P-loop_NTPase"/>
</dbReference>
<evidence type="ECO:0000313" key="2">
    <source>
        <dbReference type="Proteomes" id="UP001589683"/>
    </source>
</evidence>
<name>A0ABV5JCS7_9RHOB</name>
<evidence type="ECO:0000313" key="1">
    <source>
        <dbReference type="EMBL" id="MFB9230686.1"/>
    </source>
</evidence>
<dbReference type="RefSeq" id="WP_213887426.1">
    <property type="nucleotide sequence ID" value="NZ_JAGFNU010000001.1"/>
</dbReference>
<keyword evidence="2" id="KW-1185">Reference proteome</keyword>
<dbReference type="Gene3D" id="3.40.50.300">
    <property type="entry name" value="P-loop containing nucleotide triphosphate hydrolases"/>
    <property type="match status" value="1"/>
</dbReference>